<reference evidence="1 2" key="1">
    <citation type="submission" date="2019-03" db="EMBL/GenBank/DDBJ databases">
        <title>Genomic Encyclopedia of Type Strains, Phase IV (KMG-IV): sequencing the most valuable type-strain genomes for metagenomic binning, comparative biology and taxonomic classification.</title>
        <authorList>
            <person name="Goeker M."/>
        </authorList>
    </citation>
    <scope>NUCLEOTIDE SEQUENCE [LARGE SCALE GENOMIC DNA]</scope>
    <source>
        <strain evidence="1 2">DSM 100059</strain>
    </source>
</reference>
<dbReference type="EMBL" id="SODV01000001">
    <property type="protein sequence ID" value="TDW99227.1"/>
    <property type="molecule type" value="Genomic_DNA"/>
</dbReference>
<proteinExistence type="predicted"/>
<dbReference type="Proteomes" id="UP000294498">
    <property type="component" value="Unassembled WGS sequence"/>
</dbReference>
<organism evidence="1 2">
    <name type="scientific">Dinghuibacter silviterrae</name>
    <dbReference type="NCBI Taxonomy" id="1539049"/>
    <lineage>
        <taxon>Bacteria</taxon>
        <taxon>Pseudomonadati</taxon>
        <taxon>Bacteroidota</taxon>
        <taxon>Chitinophagia</taxon>
        <taxon>Chitinophagales</taxon>
        <taxon>Chitinophagaceae</taxon>
        <taxon>Dinghuibacter</taxon>
    </lineage>
</organism>
<protein>
    <submittedName>
        <fullName evidence="1">Uncharacterized protein</fullName>
    </submittedName>
</protein>
<sequence length="79" mass="8342">MARPLGRLFAGAASKWAAGSYLKGMKKFLVVALLISIRGLSQNSFNDSLAVSRNTYTRNAMEALGGFVSTSCISPAVSI</sequence>
<accession>A0A4R8DNF2</accession>
<dbReference type="AlphaFoldDB" id="A0A4R8DNF2"/>
<comment type="caution">
    <text evidence="1">The sequence shown here is derived from an EMBL/GenBank/DDBJ whole genome shotgun (WGS) entry which is preliminary data.</text>
</comment>
<name>A0A4R8DNF2_9BACT</name>
<gene>
    <name evidence="1" type="ORF">EDB95_0236</name>
</gene>
<evidence type="ECO:0000313" key="2">
    <source>
        <dbReference type="Proteomes" id="UP000294498"/>
    </source>
</evidence>
<evidence type="ECO:0000313" key="1">
    <source>
        <dbReference type="EMBL" id="TDW99227.1"/>
    </source>
</evidence>
<keyword evidence="2" id="KW-1185">Reference proteome</keyword>